<gene>
    <name evidence="1" type="ORF">FEF10_21880</name>
</gene>
<dbReference type="RefSeq" id="WP_138641126.1">
    <property type="nucleotide sequence ID" value="NZ_CP022097.2"/>
</dbReference>
<reference evidence="1 2" key="1">
    <citation type="submission" date="2019-05" db="EMBL/GenBank/DDBJ databases">
        <title>Identification and Biocontrol Activity Analysis of Biocontrol Strain PF-1 Based on Genome-wide Data.</title>
        <authorList>
            <person name="Qi J."/>
        </authorList>
    </citation>
    <scope>NUCLEOTIDE SEQUENCE [LARGE SCALE GENOMIC DNA]</scope>
    <source>
        <strain evidence="1 2">PF-1</strain>
    </source>
</reference>
<organism evidence="1 2">
    <name type="scientific">Pseudomonas protegens</name>
    <dbReference type="NCBI Taxonomy" id="380021"/>
    <lineage>
        <taxon>Bacteria</taxon>
        <taxon>Pseudomonadati</taxon>
        <taxon>Pseudomonadota</taxon>
        <taxon>Gammaproteobacteria</taxon>
        <taxon>Pseudomonadales</taxon>
        <taxon>Pseudomonadaceae</taxon>
        <taxon>Pseudomonas</taxon>
    </lineage>
</organism>
<evidence type="ECO:0008006" key="3">
    <source>
        <dbReference type="Google" id="ProtNLM"/>
    </source>
</evidence>
<dbReference type="Proteomes" id="UP000310095">
    <property type="component" value="Unassembled WGS sequence"/>
</dbReference>
<name>A0ABY2VHW5_9PSED</name>
<dbReference type="EMBL" id="VAVY01000003">
    <property type="protein sequence ID" value="TMM62738.1"/>
    <property type="molecule type" value="Genomic_DNA"/>
</dbReference>
<keyword evidence="2" id="KW-1185">Reference proteome</keyword>
<proteinExistence type="predicted"/>
<accession>A0ABY2VHW5</accession>
<evidence type="ECO:0000313" key="1">
    <source>
        <dbReference type="EMBL" id="TMM62738.1"/>
    </source>
</evidence>
<protein>
    <recommendedName>
        <fullName evidence="3">Type I restriction enzyme R protein N-terminal domain-containing protein</fullName>
    </recommendedName>
</protein>
<comment type="caution">
    <text evidence="1">The sequence shown here is derived from an EMBL/GenBank/DDBJ whole genome shotgun (WGS) entry which is preliminary data.</text>
</comment>
<evidence type="ECO:0000313" key="2">
    <source>
        <dbReference type="Proteomes" id="UP000310095"/>
    </source>
</evidence>
<sequence length="239" mass="26132">MNRPLLATKIASGLSGWHQLQTAQNLNNLSGEDSARSVTAQIINAQGQFLPATSQLPPDWGNTKKRVDLALLGRSLNTVIWYGAIELKWPSSAVDMHQVRQNIFQDAMRLAFISTNGLRARFLIVGGESSTISTLFDTQHPNAPDREGRRQAFARLFSRDLSNPRGFLPSNEWAVSFPQAGDRVPQTTFNGFNGRLKTELIAHSQSKIGSTTVGSVFIWQCSRTRGTAAPNSGQAGLTP</sequence>